<accession>A0A8C4NDK4</accession>
<reference evidence="1" key="1">
    <citation type="submission" date="2025-08" db="UniProtKB">
        <authorList>
            <consortium name="Ensembl"/>
        </authorList>
    </citation>
    <scope>IDENTIFICATION</scope>
</reference>
<dbReference type="GO" id="GO:0005737">
    <property type="term" value="C:cytoplasm"/>
    <property type="evidence" value="ECO:0007669"/>
    <property type="project" value="TreeGrafter"/>
</dbReference>
<organism evidence="1 2">
    <name type="scientific">Eptatretus burgeri</name>
    <name type="common">Inshore hagfish</name>
    <dbReference type="NCBI Taxonomy" id="7764"/>
    <lineage>
        <taxon>Eukaryota</taxon>
        <taxon>Metazoa</taxon>
        <taxon>Chordata</taxon>
        <taxon>Craniata</taxon>
        <taxon>Vertebrata</taxon>
        <taxon>Cyclostomata</taxon>
        <taxon>Myxini</taxon>
        <taxon>Myxiniformes</taxon>
        <taxon>Myxinidae</taxon>
        <taxon>Eptatretinae</taxon>
        <taxon>Eptatretus</taxon>
    </lineage>
</organism>
<dbReference type="PANTHER" id="PTHR12757:SF1">
    <property type="entry name" value="PROTEIN SALIVARY GLANDS MARRED"/>
    <property type="match status" value="1"/>
</dbReference>
<dbReference type="Gene3D" id="1.20.1440.160">
    <property type="entry name" value="Tumor necrosis factor alpha-induced protein 8-like"/>
    <property type="match status" value="1"/>
</dbReference>
<dbReference type="InterPro" id="IPR038355">
    <property type="entry name" value="TNFAIP8_sf"/>
</dbReference>
<dbReference type="InterPro" id="IPR008477">
    <property type="entry name" value="TNFAIP8-like"/>
</dbReference>
<dbReference type="PANTHER" id="PTHR12757">
    <property type="entry name" value="TUMOR NECROSIS FACTOR INDUCED PROTEIN"/>
    <property type="match status" value="1"/>
</dbReference>
<proteinExistence type="predicted"/>
<dbReference type="Ensembl" id="ENSEBUT00000006545.1">
    <property type="protein sequence ID" value="ENSEBUP00000006096.1"/>
    <property type="gene ID" value="ENSEBUG00000004060.1"/>
</dbReference>
<sequence length="194" mass="21507">MADQMAGTTEGFSSKNLALKAQKKVLSGMASRGAANLVVDDATGSVLDELYRLLRGHLNSRKEAEKIIKDIVKIVVKVGVLSRHKQFSTEEMAVARRFKTLFHQLAMTVVTFYRVEFTFDRTVLIKHLETCKDLLHKLVENHLTAKSHGRVDHVFGRLADAGFLTAVYTPGGPLFPALGRLCDGLDQLLDDDVI</sequence>
<dbReference type="GO" id="GO:0042981">
    <property type="term" value="P:regulation of apoptotic process"/>
    <property type="evidence" value="ECO:0007669"/>
    <property type="project" value="InterPro"/>
</dbReference>
<dbReference type="FunFam" id="1.20.1440.160:FF:000001">
    <property type="entry name" value="Tumor necrosis factor alpha-induced protein 8-like 1"/>
    <property type="match status" value="1"/>
</dbReference>
<gene>
    <name evidence="1" type="primary">TNFAIP8</name>
</gene>
<dbReference type="Pfam" id="PF05527">
    <property type="entry name" value="TNFAIP8"/>
    <property type="match status" value="1"/>
</dbReference>
<dbReference type="GeneTree" id="ENSGT00390000003488"/>
<evidence type="ECO:0000313" key="2">
    <source>
        <dbReference type="Proteomes" id="UP000694388"/>
    </source>
</evidence>
<reference evidence="1" key="2">
    <citation type="submission" date="2025-09" db="UniProtKB">
        <authorList>
            <consortium name="Ensembl"/>
        </authorList>
    </citation>
    <scope>IDENTIFICATION</scope>
</reference>
<dbReference type="AlphaFoldDB" id="A0A8C4NDK4"/>
<name>A0A8C4NDK4_EPTBU</name>
<evidence type="ECO:0000313" key="1">
    <source>
        <dbReference type="Ensembl" id="ENSEBUP00000006096.1"/>
    </source>
</evidence>
<protein>
    <submittedName>
        <fullName evidence="1">TNF alpha induced protein 8</fullName>
    </submittedName>
</protein>
<dbReference type="Proteomes" id="UP000694388">
    <property type="component" value="Unplaced"/>
</dbReference>
<keyword evidence="2" id="KW-1185">Reference proteome</keyword>